<name>A0A432WCC7_9GAMM</name>
<organism evidence="13 14">
    <name type="scientific">Aliidiomarina sanyensis</name>
    <dbReference type="NCBI Taxonomy" id="1249555"/>
    <lineage>
        <taxon>Bacteria</taxon>
        <taxon>Pseudomonadati</taxon>
        <taxon>Pseudomonadota</taxon>
        <taxon>Gammaproteobacteria</taxon>
        <taxon>Alteromonadales</taxon>
        <taxon>Idiomarinaceae</taxon>
        <taxon>Aliidiomarina</taxon>
    </lineage>
</organism>
<evidence type="ECO:0000256" key="5">
    <source>
        <dbReference type="ARBA" id="ARBA00023077"/>
    </source>
</evidence>
<dbReference type="SUPFAM" id="SSF56935">
    <property type="entry name" value="Porins"/>
    <property type="match status" value="1"/>
</dbReference>
<keyword evidence="5 9" id="KW-0798">TonB box</keyword>
<comment type="similarity">
    <text evidence="8 9">Belongs to the TonB-dependent receptor family.</text>
</comment>
<dbReference type="RefSeq" id="WP_126777327.1">
    <property type="nucleotide sequence ID" value="NZ_PIPM01000010.1"/>
</dbReference>
<reference evidence="13 14" key="1">
    <citation type="journal article" date="2011" name="Front. Microbiol.">
        <title>Genomic signatures of strain selection and enhancement in Bacillus atrophaeus var. globigii, a historical biowarfare simulant.</title>
        <authorList>
            <person name="Gibbons H.S."/>
            <person name="Broomall S.M."/>
            <person name="McNew L.A."/>
            <person name="Daligault H."/>
            <person name="Chapman C."/>
            <person name="Bruce D."/>
            <person name="Karavis M."/>
            <person name="Krepps M."/>
            <person name="McGregor P.A."/>
            <person name="Hong C."/>
            <person name="Park K.H."/>
            <person name="Akmal A."/>
            <person name="Feldman A."/>
            <person name="Lin J.S."/>
            <person name="Chang W.E."/>
            <person name="Higgs B.W."/>
            <person name="Demirev P."/>
            <person name="Lindquist J."/>
            <person name="Liem A."/>
            <person name="Fochler E."/>
            <person name="Read T.D."/>
            <person name="Tapia R."/>
            <person name="Johnson S."/>
            <person name="Bishop-Lilly K.A."/>
            <person name="Detter C."/>
            <person name="Han C."/>
            <person name="Sozhamannan S."/>
            <person name="Rosenzweig C.N."/>
            <person name="Skowronski E.W."/>
        </authorList>
    </citation>
    <scope>NUCLEOTIDE SEQUENCE [LARGE SCALE GENOMIC DNA]</scope>
    <source>
        <strain evidence="13 14">GYP-17</strain>
    </source>
</reference>
<dbReference type="InterPro" id="IPR012910">
    <property type="entry name" value="Plug_dom"/>
</dbReference>
<keyword evidence="6 8" id="KW-0472">Membrane</keyword>
<dbReference type="InterPro" id="IPR000531">
    <property type="entry name" value="Beta-barrel_TonB"/>
</dbReference>
<evidence type="ECO:0000256" key="9">
    <source>
        <dbReference type="RuleBase" id="RU003357"/>
    </source>
</evidence>
<dbReference type="Gene3D" id="2.170.130.10">
    <property type="entry name" value="TonB-dependent receptor, plug domain"/>
    <property type="match status" value="1"/>
</dbReference>
<evidence type="ECO:0000256" key="4">
    <source>
        <dbReference type="ARBA" id="ARBA00022692"/>
    </source>
</evidence>
<keyword evidence="2 8" id="KW-0813">Transport</keyword>
<comment type="caution">
    <text evidence="13">The sequence shown here is derived from an EMBL/GenBank/DDBJ whole genome shotgun (WGS) entry which is preliminary data.</text>
</comment>
<keyword evidence="3 8" id="KW-1134">Transmembrane beta strand</keyword>
<evidence type="ECO:0000256" key="10">
    <source>
        <dbReference type="SAM" id="SignalP"/>
    </source>
</evidence>
<evidence type="ECO:0000313" key="14">
    <source>
        <dbReference type="Proteomes" id="UP000288405"/>
    </source>
</evidence>
<dbReference type="PANTHER" id="PTHR47234:SF3">
    <property type="entry name" value="SECRETIN_TONB SHORT N-TERMINAL DOMAIN-CONTAINING PROTEIN"/>
    <property type="match status" value="1"/>
</dbReference>
<keyword evidence="14" id="KW-1185">Reference proteome</keyword>
<dbReference type="Pfam" id="PF07715">
    <property type="entry name" value="Plug"/>
    <property type="match status" value="1"/>
</dbReference>
<dbReference type="CDD" id="cd01347">
    <property type="entry name" value="ligand_gated_channel"/>
    <property type="match status" value="1"/>
</dbReference>
<sequence>MKRTSLSLALASVFAVPMTGFAQSGSTGESEVSTADRIQVIGSRLSLRTATESSAPVDIITGEELLAAGFTETGRALQYAIPSYNFPTSSITDGSDAVRPASLRGLSPDHTLVLINGKRRHTSALVHLNGTTGRGSSNADLNAIPISAIKRIEVLRDGAAAQYGSDAIAGVINIVLRDQTEGGHFGVSYGQTYQGDGEQIKLQGSLGINLFDQGGLTLSFEYQDRNRTNRAGLDPRQQYPLLEDGSLDPREEEFNRRSHHVGDAEYTNSSLFFNTFYQLEHGELYGFGGWSARTTESGAFYRRALDERNLIEVYPDGFLPILQPDVNDASVAAGYRFDLGDWHADASVVYGESEFIYNVKNTLNASLGPDSPTEFNAGTLVADEFTANFEISRSYPFANYSELSVALGTSYRRNSYKIIAGEEESYLDGGFEDRPAGSQGFTGFSPDSEIRQSRDNIGVFAEVENQLTDQFRWGAALRFEDYSDFGSHTSWKLSGRYDVTDQLAFRATTNTGFRAPSVQQLYFTNISTLFVNRDGELVPEQSGTFNNVSAVARELEIGNLQPEESRSLSVGAVWNGDNGLSVSVDAFQIQIDDRIILSSSLIPSDSEAVASALAAAGADNARFFVNAVDTTTRGIDVVVAQQYDLGAWGRLRAQAAYGYNETEIDRITVPEILGGLESRLFDNVERTRMTESVPRHTGSLSFNHQLNAWTTHLGFTYFGDYTLENNQGLRTTFSGKWITDLSFQYQVSERLTAKFGAQNLFDVYPDKQRPENQFNGIFLYPNTNAPFGFNGGYYYAELRYRF</sequence>
<dbReference type="EMBL" id="PIPM01000010">
    <property type="protein sequence ID" value="RUO30131.1"/>
    <property type="molecule type" value="Genomic_DNA"/>
</dbReference>
<evidence type="ECO:0000256" key="3">
    <source>
        <dbReference type="ARBA" id="ARBA00022452"/>
    </source>
</evidence>
<feature type="domain" description="TonB-dependent receptor-like beta-barrel" evidence="11">
    <location>
        <begin position="283"/>
        <end position="760"/>
    </location>
</feature>
<protein>
    <submittedName>
        <fullName evidence="13">TonB-dependent receptor</fullName>
    </submittedName>
</protein>
<dbReference type="Gene3D" id="2.40.170.20">
    <property type="entry name" value="TonB-dependent receptor, beta-barrel domain"/>
    <property type="match status" value="1"/>
</dbReference>
<dbReference type="OrthoDB" id="9805434at2"/>
<dbReference type="Pfam" id="PF00593">
    <property type="entry name" value="TonB_dep_Rec_b-barrel"/>
    <property type="match status" value="1"/>
</dbReference>
<keyword evidence="7 8" id="KW-0998">Cell outer membrane</keyword>
<gene>
    <name evidence="13" type="ORF">CWE11_09220</name>
</gene>
<evidence type="ECO:0000256" key="8">
    <source>
        <dbReference type="PROSITE-ProRule" id="PRU01360"/>
    </source>
</evidence>
<evidence type="ECO:0000313" key="13">
    <source>
        <dbReference type="EMBL" id="RUO30131.1"/>
    </source>
</evidence>
<keyword evidence="4 8" id="KW-0812">Transmembrane</keyword>
<evidence type="ECO:0000259" key="12">
    <source>
        <dbReference type="Pfam" id="PF07715"/>
    </source>
</evidence>
<dbReference type="PROSITE" id="PS52016">
    <property type="entry name" value="TONB_DEPENDENT_REC_3"/>
    <property type="match status" value="1"/>
</dbReference>
<feature type="chain" id="PRO_5019242083" evidence="10">
    <location>
        <begin position="23"/>
        <end position="802"/>
    </location>
</feature>
<accession>A0A432WCC7</accession>
<feature type="signal peptide" evidence="10">
    <location>
        <begin position="1"/>
        <end position="22"/>
    </location>
</feature>
<feature type="domain" description="TonB-dependent receptor plug" evidence="12">
    <location>
        <begin position="51"/>
        <end position="171"/>
    </location>
</feature>
<evidence type="ECO:0000256" key="7">
    <source>
        <dbReference type="ARBA" id="ARBA00023237"/>
    </source>
</evidence>
<dbReference type="InterPro" id="IPR037066">
    <property type="entry name" value="Plug_dom_sf"/>
</dbReference>
<dbReference type="GO" id="GO:0009279">
    <property type="term" value="C:cell outer membrane"/>
    <property type="evidence" value="ECO:0007669"/>
    <property type="project" value="UniProtKB-SubCell"/>
</dbReference>
<dbReference type="AlphaFoldDB" id="A0A432WCC7"/>
<comment type="subcellular location">
    <subcellularLocation>
        <location evidence="1 8">Cell outer membrane</location>
        <topology evidence="1 8">Multi-pass membrane protein</topology>
    </subcellularLocation>
</comment>
<dbReference type="PANTHER" id="PTHR47234">
    <property type="match status" value="1"/>
</dbReference>
<dbReference type="InterPro" id="IPR036942">
    <property type="entry name" value="Beta-barrel_TonB_sf"/>
</dbReference>
<evidence type="ECO:0000256" key="6">
    <source>
        <dbReference type="ARBA" id="ARBA00023136"/>
    </source>
</evidence>
<evidence type="ECO:0000256" key="2">
    <source>
        <dbReference type="ARBA" id="ARBA00022448"/>
    </source>
</evidence>
<keyword evidence="13" id="KW-0675">Receptor</keyword>
<evidence type="ECO:0000259" key="11">
    <source>
        <dbReference type="Pfam" id="PF00593"/>
    </source>
</evidence>
<evidence type="ECO:0000256" key="1">
    <source>
        <dbReference type="ARBA" id="ARBA00004571"/>
    </source>
</evidence>
<keyword evidence="10" id="KW-0732">Signal</keyword>
<proteinExistence type="inferred from homology"/>
<dbReference type="InterPro" id="IPR039426">
    <property type="entry name" value="TonB-dep_rcpt-like"/>
</dbReference>
<dbReference type="Proteomes" id="UP000288405">
    <property type="component" value="Unassembled WGS sequence"/>
</dbReference>